<keyword evidence="1" id="KW-0479">Metal-binding</keyword>
<dbReference type="PANTHER" id="PTHR22640:SF2">
    <property type="entry name" value="STRUCTURAL MAINTENANCE OF CHROMOSOMES FLEXIBLE HINGE DOMAIN-CONTAINING PROTEIN 1"/>
    <property type="match status" value="1"/>
</dbReference>
<dbReference type="InterPro" id="IPR001965">
    <property type="entry name" value="Znf_PHD"/>
</dbReference>
<protein>
    <recommendedName>
        <fullName evidence="6">Zinc finger PHD-type domain-containing protein</fullName>
    </recommendedName>
</protein>
<evidence type="ECO:0000256" key="1">
    <source>
        <dbReference type="ARBA" id="ARBA00022723"/>
    </source>
</evidence>
<sequence length="2468" mass="268051">MLLVQFDRRRCAIDLTSSAGRFQHPPATTPSKANRSSSAATVASSPAVALASGSPDERVHRVVRVWHNGPNNPLTIDYDASMQLQAVFDQACVHAGFAKTAKAVLRPLDSIVDASELSGFLRKRLRELPGNDEFALLPLEQVTKQRRVEPKLTQELLRTMASNYRAATALADMMDNSIEATLDNPGERVITITLDRANRTLVLEDNGRGMNANNVSSMITPGISDNVDRAGGGSKGVTDEVVQVKGATSHMSHYGVGLKASVTHLVKPDVGYVEVVTKTIDSTVSSIVLKRPSTSSSADPAAMDTSDDSDPTAREKAREAALKLRATTTSVVNVDHSFRDPSKDEIGKSFTRICVNNLTDAALASDFGQEDDLAAFIRSVYHLYLFGPDGAEFNVASGKPVILTDVEPSTQNSKAAAHRIPLWRSLVTPAAGSSKRQGLGEQSFSVMLPFMSGRTVAMDPRAAYSYADTVDTVISVGRDLQEIKTVELDLLSNCAVRTVQINFTIENWNDDGPVQMSQKEIDDILVSFQTAIHSQSMCWTSESNGDGDLSSVEQMPPASRILSLSDKVVRVSQETGDARIFTMRVSLADSDDTDFVSRYLQFGGILPAIRIRSIQVTGRYMGFSRQIANPKPVRIIFNGRDLQTDSSLQSSDIVLQMMKSACVMPKCPTPLRLGLRIAHGGRTGYADMYFLYFPFRDNTEQVPAIQDEPWSSPVVRAGMRYFWRGRWLFKEAACPQWLQEATLRKVLVGKRRVPQQALGRWVCLVFLSGDFTPDYTKSTLRQQVPLNDILLQLGAANAGKGSQYGLDARLGPVSVKQVTYLSQDNTKHTEEPLDLSTMQKKVATWLIDMNSSVDDEVFFEREHYTGSDLKRNLHVYHTVTICASKFSAKDFVNIGKPKKPEFVQVVSFSHSGADEADISQPRLHYNKVLNSSGDTDANPEVHPHEKLLTDILTNIKVVTLADLKRLDDSIANALFVRSMGDSADAWEHISKAKAPVMATSFDGYLNVGAMSVTNKELGQTEAIPQGVSLNIFFQCGNCGASKEGCSVCDSIRLSSTMQEQHVSDALKAASAKFKQLPKDRIRSIFSAESKKKFKIDNLAMHSFNTKNLFKLPGHYYVVAMPYQNSEILSTVQPSFTKIEVEGGMPAKAEIEFDKFDLKKGLPIGCPLELSVTLFDEYGNHTTRGVNTQARATLSLAVVRKDSATAPLFDLTLSQQPLKCVDGKLSGTMTIQPSSEWRSRKTFPKLTIQGTLAFVSPDQSQLVIEPFTVTPAPGLPASLQATSKTIRLLEEVYDVNQPFPSRLEFTVCDAYGNEVRPSEGGHFRARATGDDVGLSKPLILKSDSDGVLSIDEGQLTLKQADSVLYIELADVANAVPLEVTLHGSTFHIALLNDGVPVQMINGAGFITAPVGTILSDLQCVLTRNDVAADSKHVYPSWVRNSGYVTNADGIASLPAIECSKILQELQFGLQLALKGESVFSFTVKTTPGPVSKLSVGVVKGSPPVSRVSSAPCNVCRKKPNEKNRLVACSGECPIHTANYHPKCAGIDEANQNLDNLSWLCQSCTQIANKSEISVYLSATDEFGNVVTAPQCSELHILPEALSSEDFDPNLPAQTIAQSEADVAPMSVVTAGPSRAKSSSKPSHGVADVPGNSGAIAAHGLTATYAFSQATASGTACQLLKLRVSAEGAEQSFRLRVRDPKHGILTFIPFRLVAGAPAGFRLADHDSNQPLVLENGSSPALTVHVVDSNGMVVSSVSGGVRVAFVKCPPILKRSVEVDIAHGVGLFAMQQLPVLAAIPEQQFILELVGAKGLANLPKTTIPCQLVGRLQMPTKVTIHNVETTPLQHSGTGPFFDIRPFSCAVETERQDDLSDDWVVTVTVHKFQGASQPVVMTGTKGQSQRNTFEFPSTRISTTEAGGYILQAKLVNQSTGHEAVLSGKPAGVQVAAGAPHSLRLLSSPSESVHGGSTLDVVRVSVLDKSGNVCGAKPTSDFLSSVELKSDQSSQSRLTAAIAISPVASGRVDLAPGSILQAQVVGGVAQFQKIDVIDGPDGSLSVAVRLLDSRVDPVTFVVPFMSAASWSQMSSEQQRVSMEAAQLSEQQNQIKMRLQALNEEYGLKRQRAERAEKEFIAAQQTVVRLTSRLAAPGADGDHGAQLQALLKRGSTDRSFAPGPKPRDYPSAMRRVIDCGRIEDSQIAAVIETLLGSSMRMGVIDVPMGSPEFVRLTNANAGDRVLNLQNPRTANSFFRQGVNNDSQRTLKLPRPAHAAGFIDFAVNMIFLERETVSERATVWYFLLRDAMIFETQKHLRDFAEQIRSTDKMPNLIALDGYLMRGDGTTQKMKVPKRSQFAAVEDAKRLAVDAQGSHTLDPLLRTLLQGHIQSQYDNKKVAEAQEVLIVKSNERNEATMAAKALIEQHQQLKGELEGIEARLQQLSVHRSQLLGTHAPPAKRTHEDEDDSATTRRVKSRSA</sequence>
<dbReference type="GO" id="GO:0008270">
    <property type="term" value="F:zinc ion binding"/>
    <property type="evidence" value="ECO:0007669"/>
    <property type="project" value="UniProtKB-KW"/>
</dbReference>
<dbReference type="InParanoid" id="A0A0D2UM82"/>
<evidence type="ECO:0000256" key="5">
    <source>
        <dbReference type="SAM" id="MobiDB-lite"/>
    </source>
</evidence>
<dbReference type="InterPro" id="IPR013083">
    <property type="entry name" value="Znf_RING/FYVE/PHD"/>
</dbReference>
<dbReference type="InterPro" id="IPR038892">
    <property type="entry name" value="SMCHD1"/>
</dbReference>
<evidence type="ECO:0000256" key="3">
    <source>
        <dbReference type="ARBA" id="ARBA00022833"/>
    </source>
</evidence>
<feature type="region of interest" description="Disordered" evidence="5">
    <location>
        <begin position="2439"/>
        <end position="2468"/>
    </location>
</feature>
<keyword evidence="8" id="KW-1185">Reference proteome</keyword>
<dbReference type="Gene3D" id="3.30.40.10">
    <property type="entry name" value="Zinc/RING finger domain, C3HC4 (zinc finger)"/>
    <property type="match status" value="1"/>
</dbReference>
<evidence type="ECO:0000313" key="7">
    <source>
        <dbReference type="EMBL" id="KJE96176.1"/>
    </source>
</evidence>
<feature type="region of interest" description="Disordered" evidence="5">
    <location>
        <begin position="20"/>
        <end position="39"/>
    </location>
</feature>
<feature type="region of interest" description="Disordered" evidence="5">
    <location>
        <begin position="290"/>
        <end position="316"/>
    </location>
</feature>
<dbReference type="SUPFAM" id="SSF57903">
    <property type="entry name" value="FYVE/PHD zinc finger"/>
    <property type="match status" value="1"/>
</dbReference>
<dbReference type="SMART" id="SM00249">
    <property type="entry name" value="PHD"/>
    <property type="match status" value="1"/>
</dbReference>
<evidence type="ECO:0000259" key="6">
    <source>
        <dbReference type="SMART" id="SM00249"/>
    </source>
</evidence>
<dbReference type="CDD" id="cd15489">
    <property type="entry name" value="PHD_SF"/>
    <property type="match status" value="1"/>
</dbReference>
<dbReference type="SUPFAM" id="SSF55874">
    <property type="entry name" value="ATPase domain of HSP90 chaperone/DNA topoisomerase II/histidine kinase"/>
    <property type="match status" value="1"/>
</dbReference>
<proteinExistence type="predicted"/>
<keyword evidence="2" id="KW-0863">Zinc-finger</keyword>
<dbReference type="Pfam" id="PF13589">
    <property type="entry name" value="HATPase_c_3"/>
    <property type="match status" value="1"/>
</dbReference>
<gene>
    <name evidence="7" type="ORF">CAOG_006537</name>
</gene>
<dbReference type="InterPro" id="IPR011011">
    <property type="entry name" value="Znf_FYVE_PHD"/>
</dbReference>
<evidence type="ECO:0000313" key="8">
    <source>
        <dbReference type="Proteomes" id="UP000008743"/>
    </source>
</evidence>
<keyword evidence="3" id="KW-0862">Zinc</keyword>
<name>A0A0D2UM82_CAPO3</name>
<dbReference type="GO" id="GO:0006302">
    <property type="term" value="P:double-strand break repair"/>
    <property type="evidence" value="ECO:0007669"/>
    <property type="project" value="InterPro"/>
</dbReference>
<keyword evidence="4" id="KW-0175">Coiled coil</keyword>
<evidence type="ECO:0000256" key="4">
    <source>
        <dbReference type="SAM" id="Coils"/>
    </source>
</evidence>
<evidence type="ECO:0000256" key="2">
    <source>
        <dbReference type="ARBA" id="ARBA00022771"/>
    </source>
</evidence>
<feature type="coiled-coil region" evidence="4">
    <location>
        <begin position="2401"/>
        <end position="2435"/>
    </location>
</feature>
<reference evidence="8" key="1">
    <citation type="submission" date="2011-02" db="EMBL/GenBank/DDBJ databases">
        <title>The Genome Sequence of Capsaspora owczarzaki ATCC 30864.</title>
        <authorList>
            <person name="Russ C."/>
            <person name="Cuomo C."/>
            <person name="Burger G."/>
            <person name="Gray M.W."/>
            <person name="Holland P.W.H."/>
            <person name="King N."/>
            <person name="Lang F.B.F."/>
            <person name="Roger A.J."/>
            <person name="Ruiz-Trillo I."/>
            <person name="Young S.K."/>
            <person name="Zeng Q."/>
            <person name="Gargeya S."/>
            <person name="Alvarado L."/>
            <person name="Berlin A."/>
            <person name="Chapman S.B."/>
            <person name="Chen Z."/>
            <person name="Freedman E."/>
            <person name="Gellesch M."/>
            <person name="Goldberg J."/>
            <person name="Griggs A."/>
            <person name="Gujja S."/>
            <person name="Heilman E."/>
            <person name="Heiman D."/>
            <person name="Howarth C."/>
            <person name="Mehta T."/>
            <person name="Neiman D."/>
            <person name="Pearson M."/>
            <person name="Roberts A."/>
            <person name="Saif S."/>
            <person name="Shea T."/>
            <person name="Shenoy N."/>
            <person name="Sisk P."/>
            <person name="Stolte C."/>
            <person name="Sykes S."/>
            <person name="White J."/>
            <person name="Yandava C."/>
            <person name="Haas B."/>
            <person name="Nusbaum C."/>
            <person name="Birren B."/>
        </authorList>
    </citation>
    <scope>NUCLEOTIDE SEQUENCE</scope>
    <source>
        <strain evidence="8">ATCC 30864</strain>
    </source>
</reference>
<dbReference type="InterPro" id="IPR036890">
    <property type="entry name" value="HATPase_C_sf"/>
</dbReference>
<organism evidence="7 8">
    <name type="scientific">Capsaspora owczarzaki (strain ATCC 30864)</name>
    <dbReference type="NCBI Taxonomy" id="595528"/>
    <lineage>
        <taxon>Eukaryota</taxon>
        <taxon>Filasterea</taxon>
        <taxon>Capsaspora</taxon>
    </lineage>
</organism>
<feature type="coiled-coil region" evidence="4">
    <location>
        <begin position="2092"/>
        <end position="2140"/>
    </location>
</feature>
<dbReference type="PANTHER" id="PTHR22640">
    <property type="entry name" value="STRUCTURAL MAINTENANCE OF CHROMOSOMES FLEXIBLE HINGE DOMAIN-CONTAINING PROTEIN 1"/>
    <property type="match status" value="1"/>
</dbReference>
<dbReference type="OrthoDB" id="10036779at2759"/>
<dbReference type="Proteomes" id="UP000008743">
    <property type="component" value="Unassembled WGS sequence"/>
</dbReference>
<accession>A0A0D2UM82</accession>
<dbReference type="Gene3D" id="3.30.565.10">
    <property type="entry name" value="Histidine kinase-like ATPase, C-terminal domain"/>
    <property type="match status" value="1"/>
</dbReference>
<dbReference type="EMBL" id="KE346370">
    <property type="protein sequence ID" value="KJE96176.1"/>
    <property type="molecule type" value="Genomic_DNA"/>
</dbReference>
<feature type="domain" description="Zinc finger PHD-type" evidence="6">
    <location>
        <begin position="1510"/>
        <end position="1563"/>
    </location>
</feature>